<keyword evidence="2" id="KW-1185">Reference proteome</keyword>
<dbReference type="AlphaFoldDB" id="A0A6G0YDR3"/>
<dbReference type="Proteomes" id="UP000478052">
    <property type="component" value="Unassembled WGS sequence"/>
</dbReference>
<dbReference type="EMBL" id="VUJU01004652">
    <property type="protein sequence ID" value="KAF0753687.1"/>
    <property type="molecule type" value="Genomic_DNA"/>
</dbReference>
<feature type="non-terminal residue" evidence="1">
    <location>
        <position position="354"/>
    </location>
</feature>
<name>A0A6G0YDR3_APHCR</name>
<dbReference type="InterPro" id="IPR011004">
    <property type="entry name" value="Trimer_LpxA-like_sf"/>
</dbReference>
<dbReference type="Gene3D" id="2.160.10.10">
    <property type="entry name" value="Hexapeptide repeat proteins"/>
    <property type="match status" value="1"/>
</dbReference>
<protein>
    <submittedName>
        <fullName evidence="1">Adhesive plaque matrix protein-like</fullName>
    </submittedName>
</protein>
<proteinExistence type="predicted"/>
<sequence>MLIILMVVVSVAVADEKGTAKQDKRQISSYNGGTAATIAQPLQTTQPTSGTVAVNNAPSYQPSYLPTCVVQPYGNSIFTNPSVPVYQPPYYNGPTDSYVPQYQPQQYPIAYQPPQYPIAYQPPQYPIAYQPSQYPTTYQPSQYPATYQPSQYPATYQPSQYPATYQPPQSAPSPAPYSYSYFTTSANNANNNAQLSTTKKNYDCRRCIERWSIDRGLVDWCVVVGQGGRVRDWSVIGEGCVVGEGSVVSERCVVGEGSVVGQGVGQWSVVFQWRYECRGQGQWGSWVGERCVVSGITVAQSVDAALVCGLGRGRLLWLGFFGESADGKSQQQNGSYVLKNKQNHKTLTSPIFIY</sequence>
<gene>
    <name evidence="1" type="ORF">FWK35_00022262</name>
</gene>
<evidence type="ECO:0000313" key="1">
    <source>
        <dbReference type="EMBL" id="KAF0753687.1"/>
    </source>
</evidence>
<dbReference type="SUPFAM" id="SSF51161">
    <property type="entry name" value="Trimeric LpxA-like enzymes"/>
    <property type="match status" value="1"/>
</dbReference>
<organism evidence="1 2">
    <name type="scientific">Aphis craccivora</name>
    <name type="common">Cowpea aphid</name>
    <dbReference type="NCBI Taxonomy" id="307492"/>
    <lineage>
        <taxon>Eukaryota</taxon>
        <taxon>Metazoa</taxon>
        <taxon>Ecdysozoa</taxon>
        <taxon>Arthropoda</taxon>
        <taxon>Hexapoda</taxon>
        <taxon>Insecta</taxon>
        <taxon>Pterygota</taxon>
        <taxon>Neoptera</taxon>
        <taxon>Paraneoptera</taxon>
        <taxon>Hemiptera</taxon>
        <taxon>Sternorrhyncha</taxon>
        <taxon>Aphidomorpha</taxon>
        <taxon>Aphidoidea</taxon>
        <taxon>Aphididae</taxon>
        <taxon>Aphidini</taxon>
        <taxon>Aphis</taxon>
        <taxon>Aphis</taxon>
    </lineage>
</organism>
<comment type="caution">
    <text evidence="1">The sequence shown here is derived from an EMBL/GenBank/DDBJ whole genome shotgun (WGS) entry which is preliminary data.</text>
</comment>
<evidence type="ECO:0000313" key="2">
    <source>
        <dbReference type="Proteomes" id="UP000478052"/>
    </source>
</evidence>
<accession>A0A6G0YDR3</accession>
<dbReference type="OrthoDB" id="6628331at2759"/>
<reference evidence="1 2" key="1">
    <citation type="submission" date="2019-08" db="EMBL/GenBank/DDBJ databases">
        <title>Whole genome of Aphis craccivora.</title>
        <authorList>
            <person name="Voronova N.V."/>
            <person name="Shulinski R.S."/>
            <person name="Bandarenka Y.V."/>
            <person name="Zhorov D.G."/>
            <person name="Warner D."/>
        </authorList>
    </citation>
    <scope>NUCLEOTIDE SEQUENCE [LARGE SCALE GENOMIC DNA]</scope>
    <source>
        <strain evidence="1">180601</strain>
        <tissue evidence="1">Whole Body</tissue>
    </source>
</reference>